<dbReference type="PROSITE" id="PS50850">
    <property type="entry name" value="MFS"/>
    <property type="match status" value="1"/>
</dbReference>
<evidence type="ECO:0000259" key="10">
    <source>
        <dbReference type="PROSITE" id="PS50850"/>
    </source>
</evidence>
<accession>A0A8T0QHA4</accession>
<dbReference type="AlphaFoldDB" id="A0A8T0QHA4"/>
<feature type="transmembrane region" description="Helical" evidence="9">
    <location>
        <begin position="200"/>
        <end position="218"/>
    </location>
</feature>
<dbReference type="Proteomes" id="UP000823388">
    <property type="component" value="Chromosome 7K"/>
</dbReference>
<keyword evidence="2" id="KW-0592">Phosphate transport</keyword>
<comment type="subcellular location">
    <subcellularLocation>
        <location evidence="1">Membrane</location>
        <topology evidence="1">Multi-pass membrane protein</topology>
    </subcellularLocation>
</comment>
<feature type="transmembrane region" description="Helical" evidence="9">
    <location>
        <begin position="21"/>
        <end position="45"/>
    </location>
</feature>
<organism evidence="11 12">
    <name type="scientific">Panicum virgatum</name>
    <name type="common">Blackwell switchgrass</name>
    <dbReference type="NCBI Taxonomy" id="38727"/>
    <lineage>
        <taxon>Eukaryota</taxon>
        <taxon>Viridiplantae</taxon>
        <taxon>Streptophyta</taxon>
        <taxon>Embryophyta</taxon>
        <taxon>Tracheophyta</taxon>
        <taxon>Spermatophyta</taxon>
        <taxon>Magnoliopsida</taxon>
        <taxon>Liliopsida</taxon>
        <taxon>Poales</taxon>
        <taxon>Poaceae</taxon>
        <taxon>PACMAD clade</taxon>
        <taxon>Panicoideae</taxon>
        <taxon>Panicodae</taxon>
        <taxon>Paniceae</taxon>
        <taxon>Panicinae</taxon>
        <taxon>Panicum</taxon>
        <taxon>Panicum sect. Hiantes</taxon>
    </lineage>
</organism>
<sequence>MARTHPLNVLATLDRARTQRYHLVAAAIAGTGFLAGAYNLFSVIFACRLIGRVYYADETATPGELRGQLPPDAAAALNGVAFCGTFAGQLAFGWLGDRVGRRRAYGFTLALMALSSAASGLSLGSEAKAVLATLCFFRFWLGVGVGGSYPLSAAIIAEYANKRTRGAFVAAAHAMQGAGILLGCAVALGVCSVVPEADHVWRAILVAGAAPAALSFYLRTKLPETARYTALVAGDPKRAAADMSLVLRTRIQEQVELDVSVGRVDDEWGLFSVRFLKSHGLHLLTTSSACFLLNVTYYSQNILQKDLLGKLGWVPPSTAASMGAVQEVSRLARAQALIALCGAAPGYILSVLAGFVVMTFSLLALAISYDHWTSHAAGFFALYNVTFFFANAGPNTTAFVAPAELFLARLRCTCHGVAMAVGRAGAVLGAFGFLSKGADSKYASGIGTRNELFVLAGTNFLGMLMSLFVPETRGASLEVLSKEVVYESIGMFMDSNGE</sequence>
<evidence type="ECO:0000256" key="8">
    <source>
        <dbReference type="ARBA" id="ARBA00044504"/>
    </source>
</evidence>
<protein>
    <recommendedName>
        <fullName evidence="7">H(+)/Pi cotransporter</fullName>
    </recommendedName>
</protein>
<evidence type="ECO:0000256" key="9">
    <source>
        <dbReference type="SAM" id="Phobius"/>
    </source>
</evidence>
<feature type="transmembrane region" description="Helical" evidence="9">
    <location>
        <begin position="381"/>
        <end position="401"/>
    </location>
</feature>
<evidence type="ECO:0000256" key="5">
    <source>
        <dbReference type="ARBA" id="ARBA00022989"/>
    </source>
</evidence>
<dbReference type="InterPro" id="IPR005828">
    <property type="entry name" value="MFS_sugar_transport-like"/>
</dbReference>
<keyword evidence="12" id="KW-1185">Reference proteome</keyword>
<dbReference type="Pfam" id="PF00083">
    <property type="entry name" value="Sugar_tr"/>
    <property type="match status" value="1"/>
</dbReference>
<feature type="domain" description="Major facilitator superfamily (MFS) profile" evidence="10">
    <location>
        <begin position="25"/>
        <end position="474"/>
    </location>
</feature>
<evidence type="ECO:0000313" key="11">
    <source>
        <dbReference type="EMBL" id="KAG2574371.1"/>
    </source>
</evidence>
<gene>
    <name evidence="11" type="ORF">PVAP13_7KG327100</name>
</gene>
<feature type="transmembrane region" description="Helical" evidence="9">
    <location>
        <begin position="168"/>
        <end position="188"/>
    </location>
</feature>
<comment type="caution">
    <text evidence="11">The sequence shown here is derived from an EMBL/GenBank/DDBJ whole genome shotgun (WGS) entry which is preliminary data.</text>
</comment>
<proteinExistence type="inferred from homology"/>
<dbReference type="SUPFAM" id="SSF103473">
    <property type="entry name" value="MFS general substrate transporter"/>
    <property type="match status" value="1"/>
</dbReference>
<keyword evidence="6 9" id="KW-0472">Membrane</keyword>
<dbReference type="InterPro" id="IPR020846">
    <property type="entry name" value="MFS_dom"/>
</dbReference>
<dbReference type="PANTHER" id="PTHR24064">
    <property type="entry name" value="SOLUTE CARRIER FAMILY 22 MEMBER"/>
    <property type="match status" value="1"/>
</dbReference>
<dbReference type="CDD" id="cd17364">
    <property type="entry name" value="MFS_PhT"/>
    <property type="match status" value="1"/>
</dbReference>
<reference evidence="11" key="1">
    <citation type="submission" date="2020-05" db="EMBL/GenBank/DDBJ databases">
        <title>WGS assembly of Panicum virgatum.</title>
        <authorList>
            <person name="Lovell J.T."/>
            <person name="Jenkins J."/>
            <person name="Shu S."/>
            <person name="Juenger T.E."/>
            <person name="Schmutz J."/>
        </authorList>
    </citation>
    <scope>NUCLEOTIDE SEQUENCE</scope>
    <source>
        <strain evidence="11">AP13</strain>
    </source>
</reference>
<evidence type="ECO:0000256" key="1">
    <source>
        <dbReference type="ARBA" id="ARBA00004141"/>
    </source>
</evidence>
<dbReference type="GO" id="GO:0006817">
    <property type="term" value="P:phosphate ion transport"/>
    <property type="evidence" value="ECO:0007669"/>
    <property type="project" value="UniProtKB-KW"/>
</dbReference>
<dbReference type="EMBL" id="CM029049">
    <property type="protein sequence ID" value="KAG2574371.1"/>
    <property type="molecule type" value="Genomic_DNA"/>
</dbReference>
<evidence type="ECO:0000313" key="12">
    <source>
        <dbReference type="Proteomes" id="UP000823388"/>
    </source>
</evidence>
<keyword evidence="5 9" id="KW-1133">Transmembrane helix</keyword>
<dbReference type="GO" id="GO:0016020">
    <property type="term" value="C:membrane"/>
    <property type="evidence" value="ECO:0007669"/>
    <property type="project" value="UniProtKB-SubCell"/>
</dbReference>
<evidence type="ECO:0000256" key="7">
    <source>
        <dbReference type="ARBA" id="ARBA00032043"/>
    </source>
</evidence>
<keyword evidence="4" id="KW-0769">Symport</keyword>
<comment type="similarity">
    <text evidence="8">Belongs to the major facilitator superfamily. Phosphate:H(+) symporter (TC 2.A.1.9) family.</text>
</comment>
<dbReference type="GO" id="GO:0015293">
    <property type="term" value="F:symporter activity"/>
    <property type="evidence" value="ECO:0007669"/>
    <property type="project" value="UniProtKB-KW"/>
</dbReference>
<keyword evidence="2" id="KW-0813">Transport</keyword>
<name>A0A8T0QHA4_PANVG</name>
<evidence type="ECO:0000256" key="4">
    <source>
        <dbReference type="ARBA" id="ARBA00022847"/>
    </source>
</evidence>
<dbReference type="Gene3D" id="1.20.1250.20">
    <property type="entry name" value="MFS general substrate transporter like domains"/>
    <property type="match status" value="1"/>
</dbReference>
<feature type="transmembrane region" description="Helical" evidence="9">
    <location>
        <begin position="129"/>
        <end position="156"/>
    </location>
</feature>
<keyword evidence="3 9" id="KW-0812">Transmembrane</keyword>
<evidence type="ECO:0000256" key="2">
    <source>
        <dbReference type="ARBA" id="ARBA00022592"/>
    </source>
</evidence>
<evidence type="ECO:0000256" key="3">
    <source>
        <dbReference type="ARBA" id="ARBA00022692"/>
    </source>
</evidence>
<evidence type="ECO:0000256" key="6">
    <source>
        <dbReference type="ARBA" id="ARBA00023136"/>
    </source>
</evidence>
<feature type="transmembrane region" description="Helical" evidence="9">
    <location>
        <begin position="104"/>
        <end position="123"/>
    </location>
</feature>
<feature type="transmembrane region" description="Helical" evidence="9">
    <location>
        <begin position="336"/>
        <end position="369"/>
    </location>
</feature>
<dbReference type="InterPro" id="IPR036259">
    <property type="entry name" value="MFS_trans_sf"/>
</dbReference>
<feature type="transmembrane region" description="Helical" evidence="9">
    <location>
        <begin position="73"/>
        <end position="92"/>
    </location>
</feature>